<dbReference type="Proteomes" id="UP000637578">
    <property type="component" value="Unassembled WGS sequence"/>
</dbReference>
<protein>
    <recommendedName>
        <fullName evidence="3">Acyl carrier protein</fullName>
    </recommendedName>
</protein>
<evidence type="ECO:0008006" key="3">
    <source>
        <dbReference type="Google" id="ProtNLM"/>
    </source>
</evidence>
<dbReference type="Gene3D" id="1.10.1200.10">
    <property type="entry name" value="ACP-like"/>
    <property type="match status" value="1"/>
</dbReference>
<accession>A0A8J3CD31</accession>
<evidence type="ECO:0000313" key="2">
    <source>
        <dbReference type="Proteomes" id="UP000637578"/>
    </source>
</evidence>
<sequence length="105" mass="11547">MSIEYAPLAADADVVLGEVAGMIREVLEEYEPEDLEIGMATRFGEDLEFESIDLVAMADHLNARYGEVVNFAEYLASMELDEIIELSVGQLVEYIVACLRAVEGG</sequence>
<reference evidence="1" key="1">
    <citation type="journal article" date="2014" name="Int. J. Syst. Evol. Microbiol.">
        <title>Complete genome sequence of Corynebacterium casei LMG S-19264T (=DSM 44701T), isolated from a smear-ripened cheese.</title>
        <authorList>
            <consortium name="US DOE Joint Genome Institute (JGI-PGF)"/>
            <person name="Walter F."/>
            <person name="Albersmeier A."/>
            <person name="Kalinowski J."/>
            <person name="Ruckert C."/>
        </authorList>
    </citation>
    <scope>NUCLEOTIDE SEQUENCE</scope>
    <source>
        <strain evidence="1">CGMCC 4.5737</strain>
    </source>
</reference>
<dbReference type="InterPro" id="IPR036736">
    <property type="entry name" value="ACP-like_sf"/>
</dbReference>
<comment type="caution">
    <text evidence="1">The sequence shown here is derived from an EMBL/GenBank/DDBJ whole genome shotgun (WGS) entry which is preliminary data.</text>
</comment>
<organism evidence="1 2">
    <name type="scientific">Longimycelium tulufanense</name>
    <dbReference type="NCBI Taxonomy" id="907463"/>
    <lineage>
        <taxon>Bacteria</taxon>
        <taxon>Bacillati</taxon>
        <taxon>Actinomycetota</taxon>
        <taxon>Actinomycetes</taxon>
        <taxon>Pseudonocardiales</taxon>
        <taxon>Pseudonocardiaceae</taxon>
        <taxon>Longimycelium</taxon>
    </lineage>
</organism>
<dbReference type="AlphaFoldDB" id="A0A8J3CD31"/>
<evidence type="ECO:0000313" key="1">
    <source>
        <dbReference type="EMBL" id="GGM51049.1"/>
    </source>
</evidence>
<dbReference type="SUPFAM" id="SSF47336">
    <property type="entry name" value="ACP-like"/>
    <property type="match status" value="1"/>
</dbReference>
<name>A0A8J3CD31_9PSEU</name>
<gene>
    <name evidence="1" type="ORF">GCM10012275_22420</name>
</gene>
<proteinExistence type="predicted"/>
<dbReference type="RefSeq" id="WP_189056661.1">
    <property type="nucleotide sequence ID" value="NZ_BMMK01000008.1"/>
</dbReference>
<dbReference type="EMBL" id="BMMK01000008">
    <property type="protein sequence ID" value="GGM51049.1"/>
    <property type="molecule type" value="Genomic_DNA"/>
</dbReference>
<keyword evidence="2" id="KW-1185">Reference proteome</keyword>
<reference evidence="1" key="2">
    <citation type="submission" date="2020-09" db="EMBL/GenBank/DDBJ databases">
        <authorList>
            <person name="Sun Q."/>
            <person name="Zhou Y."/>
        </authorList>
    </citation>
    <scope>NUCLEOTIDE SEQUENCE</scope>
    <source>
        <strain evidence="1">CGMCC 4.5737</strain>
    </source>
</reference>